<proteinExistence type="predicted"/>
<keyword evidence="1" id="KW-0472">Membrane</keyword>
<evidence type="ECO:0000313" key="2">
    <source>
        <dbReference type="EMBL" id="KAK3505547.1"/>
    </source>
</evidence>
<name>A0AAE0UI18_9TELE</name>
<reference evidence="2" key="1">
    <citation type="submission" date="2023-06" db="EMBL/GenBank/DDBJ databases">
        <title>Male Hemibagrus guttatus genome.</title>
        <authorList>
            <person name="Bian C."/>
        </authorList>
    </citation>
    <scope>NUCLEOTIDE SEQUENCE</scope>
    <source>
        <strain evidence="2">Male_cb2023</strain>
        <tissue evidence="2">Muscle</tissue>
    </source>
</reference>
<evidence type="ECO:0008006" key="4">
    <source>
        <dbReference type="Google" id="ProtNLM"/>
    </source>
</evidence>
<evidence type="ECO:0000313" key="3">
    <source>
        <dbReference type="Proteomes" id="UP001274896"/>
    </source>
</evidence>
<sequence length="263" mass="30023">MTMSRQCKYNQVLCKHWGERCANELPLLSGVDDLPFVPVFGLLPGLDYLFVGSCYIHRCHYQKTYAGSCLFPETMWINKPFVRTVLVWTALSLIFHPLTAVIQYSAAELLQLRFPQSELPPALQAHLDIVRLPRRKYIHRGSLRSFHYDDSKAIKSFWSSSRHPSGNTGRKVNHCVLASLARSANDIVKHDNVNINFSLFNIRSLTNKGHLVQDLLMDRKLDFLCLTETWQQHNDFSQLSESTPAGFVYICQPRASGRGEVSP</sequence>
<comment type="caution">
    <text evidence="2">The sequence shown here is derived from an EMBL/GenBank/DDBJ whole genome shotgun (WGS) entry which is preliminary data.</text>
</comment>
<keyword evidence="3" id="KW-1185">Reference proteome</keyword>
<accession>A0AAE0UI18</accession>
<keyword evidence="1" id="KW-0812">Transmembrane</keyword>
<evidence type="ECO:0000256" key="1">
    <source>
        <dbReference type="SAM" id="Phobius"/>
    </source>
</evidence>
<gene>
    <name evidence="2" type="ORF">QTP70_021834</name>
</gene>
<dbReference type="InterPro" id="IPR036691">
    <property type="entry name" value="Endo/exonu/phosph_ase_sf"/>
</dbReference>
<dbReference type="EMBL" id="JAUCMX010000906">
    <property type="protein sequence ID" value="KAK3505547.1"/>
    <property type="molecule type" value="Genomic_DNA"/>
</dbReference>
<feature type="transmembrane region" description="Helical" evidence="1">
    <location>
        <begin position="85"/>
        <end position="106"/>
    </location>
</feature>
<dbReference type="AlphaFoldDB" id="A0AAE0UI18"/>
<dbReference type="SUPFAM" id="SSF56219">
    <property type="entry name" value="DNase I-like"/>
    <property type="match status" value="1"/>
</dbReference>
<dbReference type="Proteomes" id="UP001274896">
    <property type="component" value="Unassembled WGS sequence"/>
</dbReference>
<keyword evidence="1" id="KW-1133">Transmembrane helix</keyword>
<protein>
    <recommendedName>
        <fullName evidence="4">Endonuclease/exonuclease/phosphatase domain-containing protein</fullName>
    </recommendedName>
</protein>
<organism evidence="2 3">
    <name type="scientific">Hemibagrus guttatus</name>
    <dbReference type="NCBI Taxonomy" id="175788"/>
    <lineage>
        <taxon>Eukaryota</taxon>
        <taxon>Metazoa</taxon>
        <taxon>Chordata</taxon>
        <taxon>Craniata</taxon>
        <taxon>Vertebrata</taxon>
        <taxon>Euteleostomi</taxon>
        <taxon>Actinopterygii</taxon>
        <taxon>Neopterygii</taxon>
        <taxon>Teleostei</taxon>
        <taxon>Ostariophysi</taxon>
        <taxon>Siluriformes</taxon>
        <taxon>Bagridae</taxon>
        <taxon>Hemibagrus</taxon>
    </lineage>
</organism>